<keyword evidence="2" id="KW-0812">Transmembrane</keyword>
<feature type="transmembrane region" description="Helical" evidence="2">
    <location>
        <begin position="32"/>
        <end position="56"/>
    </location>
</feature>
<dbReference type="Proteomes" id="UP001165368">
    <property type="component" value="Unassembled WGS sequence"/>
</dbReference>
<keyword evidence="2" id="KW-0472">Membrane</keyword>
<feature type="transmembrane region" description="Helical" evidence="2">
    <location>
        <begin position="62"/>
        <end position="80"/>
    </location>
</feature>
<evidence type="ECO:0000256" key="2">
    <source>
        <dbReference type="SAM" id="Phobius"/>
    </source>
</evidence>
<dbReference type="RefSeq" id="WP_237819245.1">
    <property type="nucleotide sequence ID" value="NZ_JAKLTQ010000003.1"/>
</dbReference>
<evidence type="ECO:0000256" key="1">
    <source>
        <dbReference type="SAM" id="MobiDB-lite"/>
    </source>
</evidence>
<organism evidence="3 4">
    <name type="scientific">Arthrobacter hankyongi</name>
    <dbReference type="NCBI Taxonomy" id="2904801"/>
    <lineage>
        <taxon>Bacteria</taxon>
        <taxon>Bacillati</taxon>
        <taxon>Actinomycetota</taxon>
        <taxon>Actinomycetes</taxon>
        <taxon>Micrococcales</taxon>
        <taxon>Micrococcaceae</taxon>
        <taxon>Arthrobacter</taxon>
    </lineage>
</organism>
<comment type="caution">
    <text evidence="3">The sequence shown here is derived from an EMBL/GenBank/DDBJ whole genome shotgun (WGS) entry which is preliminary data.</text>
</comment>
<protein>
    <submittedName>
        <fullName evidence="3">Uncharacterized protein</fullName>
    </submittedName>
</protein>
<evidence type="ECO:0000313" key="4">
    <source>
        <dbReference type="Proteomes" id="UP001165368"/>
    </source>
</evidence>
<name>A0ABS9L5J1_9MICC</name>
<sequence>MENTARSTPSGHAGPAPAAAGAAFRIRWGRTVLALVGTMAAAAFVTGTLLALLGALPGSVPFTAFLVAAAVVVTLRSLAVRDRVRRARARRQQPRREAAAVVDEPQQPVQRRETVLFNGAESEESPAAGAQPAPLTAEQLRAEALKVAAQAARNAAAAAPGAAWQPVEVPKPTYVAAAKAERPAPEPLPAPEVKKPAAKVNIKQDAALKASAAAEAAAAAATVAQAPAAQAPAAGAPAAPSAAPAANQAANPAAPGTDGQAASPRPQTGKLNLDAVLQRRRA</sequence>
<feature type="compositionally biased region" description="Low complexity" evidence="1">
    <location>
        <begin position="219"/>
        <end position="255"/>
    </location>
</feature>
<accession>A0ABS9L5J1</accession>
<gene>
    <name evidence="3" type="ORF">LVY72_07400</name>
</gene>
<proteinExistence type="predicted"/>
<evidence type="ECO:0000313" key="3">
    <source>
        <dbReference type="EMBL" id="MCG2621742.1"/>
    </source>
</evidence>
<dbReference type="EMBL" id="JAKLTQ010000003">
    <property type="protein sequence ID" value="MCG2621742.1"/>
    <property type="molecule type" value="Genomic_DNA"/>
</dbReference>
<keyword evidence="2" id="KW-1133">Transmembrane helix</keyword>
<feature type="region of interest" description="Disordered" evidence="1">
    <location>
        <begin position="219"/>
        <end position="282"/>
    </location>
</feature>
<keyword evidence="4" id="KW-1185">Reference proteome</keyword>
<reference evidence="3" key="1">
    <citation type="submission" date="2022-01" db="EMBL/GenBank/DDBJ databases">
        <authorList>
            <person name="Jo J.-H."/>
            <person name="Im W.-T."/>
        </authorList>
    </citation>
    <scope>NUCLEOTIDE SEQUENCE</scope>
    <source>
        <strain evidence="3">I2-34</strain>
    </source>
</reference>